<proteinExistence type="predicted"/>
<keyword evidence="2" id="KW-1133">Transmembrane helix</keyword>
<dbReference type="AlphaFoldDB" id="A0A194XR10"/>
<dbReference type="GO" id="GO:0016705">
    <property type="term" value="F:oxidoreductase activity, acting on paired donors, with incorporation or reduction of molecular oxygen"/>
    <property type="evidence" value="ECO:0007669"/>
    <property type="project" value="InterPro"/>
</dbReference>
<dbReference type="FunCoup" id="A0A194XR10">
    <property type="interactions" value="1519"/>
</dbReference>
<dbReference type="InterPro" id="IPR050121">
    <property type="entry name" value="Cytochrome_P450_monoxygenase"/>
</dbReference>
<accession>A0A194XR10</accession>
<feature type="binding site" description="axial binding residue" evidence="1">
    <location>
        <position position="505"/>
    </location>
    <ligand>
        <name>heme</name>
        <dbReference type="ChEBI" id="CHEBI:30413"/>
    </ligand>
    <ligandPart>
        <name>Fe</name>
        <dbReference type="ChEBI" id="CHEBI:18248"/>
    </ligandPart>
</feature>
<dbReference type="EMBL" id="KQ947406">
    <property type="protein sequence ID" value="KUJ22725.1"/>
    <property type="molecule type" value="Genomic_DNA"/>
</dbReference>
<dbReference type="Proteomes" id="UP000070700">
    <property type="component" value="Unassembled WGS sequence"/>
</dbReference>
<dbReference type="GeneID" id="28826398"/>
<evidence type="ECO:0000256" key="2">
    <source>
        <dbReference type="SAM" id="Phobius"/>
    </source>
</evidence>
<dbReference type="FunFam" id="1.10.630.10:FF:000051">
    <property type="entry name" value="Cytochrome P450 monooxygenase (Fum15)"/>
    <property type="match status" value="1"/>
</dbReference>
<keyword evidence="2" id="KW-0812">Transmembrane</keyword>
<dbReference type="GO" id="GO:0020037">
    <property type="term" value="F:heme binding"/>
    <property type="evidence" value="ECO:0007669"/>
    <property type="project" value="InterPro"/>
</dbReference>
<dbReference type="RefSeq" id="XP_018077080.1">
    <property type="nucleotide sequence ID" value="XM_018216672.1"/>
</dbReference>
<keyword evidence="1" id="KW-0349">Heme</keyword>
<sequence>MSDALKAITAVSAVSSFVFVGYRPDLLPTSRPSYIGTFVLLWITSFLGWAFWKVILYPKYFSPLRHLPMPKGGSWWNGHFKEISARATGEPHIEWVNTIPNDGLIRYLGLLNSERLIVTSPKGLSEVLTTQNYDFIKPSHVAKGLGRLLGIGILLAEGDEHKTQRKNLMPAFAFRHVKDLYPTFWSKSRELVAAMTAHIEAGGIPNDELPEYQKRPDVENDTAVLEAHQWASRATLDIIGVAGMGHDFGAIADPTSILNQTYRAVFKPTRQAAILGLLNTFLPLWIVRNIPIKRNGDIASAVTVIRDTCRFLIREKKEKLEKKELHDCDILSVAMESRYWGEEALIDQMMTFLAAGHETTAASMTWATYLLAINPGIQARLRAEVREKLPSPDLLDEGVTAQQIDHLPYLNAICNEVLRYRSPVPLTLRDAAHDTTLLGTAIPKGTRVMLVPWATNKTESLWGSDARDFNPDRWLPSESNPHAAGNGGAKSNYAYLTFLHGPRSCIGQSFAKAEFACLLAAWVGRFEFEVNDERELDEDNIVIKGGVTAKPSRGMYLRTKVVEGW</sequence>
<dbReference type="SUPFAM" id="SSF48264">
    <property type="entry name" value="Cytochrome P450"/>
    <property type="match status" value="1"/>
</dbReference>
<keyword evidence="1" id="KW-0408">Iron</keyword>
<evidence type="ECO:0000256" key="1">
    <source>
        <dbReference type="PIRSR" id="PIRSR602401-1"/>
    </source>
</evidence>
<dbReference type="InterPro" id="IPR002401">
    <property type="entry name" value="Cyt_P450_E_grp-I"/>
</dbReference>
<keyword evidence="1" id="KW-0479">Metal-binding</keyword>
<dbReference type="Pfam" id="PF00067">
    <property type="entry name" value="p450"/>
    <property type="match status" value="1"/>
</dbReference>
<dbReference type="PRINTS" id="PR00463">
    <property type="entry name" value="EP450I"/>
</dbReference>
<evidence type="ECO:0000313" key="4">
    <source>
        <dbReference type="Proteomes" id="UP000070700"/>
    </source>
</evidence>
<dbReference type="PANTHER" id="PTHR24305">
    <property type="entry name" value="CYTOCHROME P450"/>
    <property type="match status" value="1"/>
</dbReference>
<protein>
    <submittedName>
        <fullName evidence="3">Cytochrome P450</fullName>
    </submittedName>
</protein>
<dbReference type="CDD" id="cd11069">
    <property type="entry name" value="CYP_FUM15-like"/>
    <property type="match status" value="1"/>
</dbReference>
<dbReference type="KEGG" id="psco:LY89DRAFT_694002"/>
<evidence type="ECO:0000313" key="3">
    <source>
        <dbReference type="EMBL" id="KUJ22725.1"/>
    </source>
</evidence>
<dbReference type="InParanoid" id="A0A194XR10"/>
<dbReference type="GO" id="GO:0005506">
    <property type="term" value="F:iron ion binding"/>
    <property type="evidence" value="ECO:0007669"/>
    <property type="project" value="InterPro"/>
</dbReference>
<gene>
    <name evidence="3" type="ORF">LY89DRAFT_694002</name>
</gene>
<comment type="cofactor">
    <cofactor evidence="1">
        <name>heme</name>
        <dbReference type="ChEBI" id="CHEBI:30413"/>
    </cofactor>
</comment>
<dbReference type="InterPro" id="IPR036396">
    <property type="entry name" value="Cyt_P450_sf"/>
</dbReference>
<dbReference type="InterPro" id="IPR001128">
    <property type="entry name" value="Cyt_P450"/>
</dbReference>
<dbReference type="PANTHER" id="PTHR24305:SF227">
    <property type="entry name" value="P450, PUTATIVE (EUROFUNG)-RELATED"/>
    <property type="match status" value="1"/>
</dbReference>
<name>A0A194XR10_MOLSC</name>
<feature type="transmembrane region" description="Helical" evidence="2">
    <location>
        <begin position="34"/>
        <end position="52"/>
    </location>
</feature>
<keyword evidence="2" id="KW-0472">Membrane</keyword>
<dbReference type="OrthoDB" id="1470350at2759"/>
<dbReference type="Gene3D" id="1.10.630.10">
    <property type="entry name" value="Cytochrome P450"/>
    <property type="match status" value="1"/>
</dbReference>
<feature type="transmembrane region" description="Helical" evidence="2">
    <location>
        <begin position="6"/>
        <end position="22"/>
    </location>
</feature>
<dbReference type="GO" id="GO:0004497">
    <property type="term" value="F:monooxygenase activity"/>
    <property type="evidence" value="ECO:0007669"/>
    <property type="project" value="InterPro"/>
</dbReference>
<dbReference type="PRINTS" id="PR00385">
    <property type="entry name" value="P450"/>
</dbReference>
<organism evidence="3 4">
    <name type="scientific">Mollisia scopiformis</name>
    <name type="common">Conifer needle endophyte fungus</name>
    <name type="synonym">Phialocephala scopiformis</name>
    <dbReference type="NCBI Taxonomy" id="149040"/>
    <lineage>
        <taxon>Eukaryota</taxon>
        <taxon>Fungi</taxon>
        <taxon>Dikarya</taxon>
        <taxon>Ascomycota</taxon>
        <taxon>Pezizomycotina</taxon>
        <taxon>Leotiomycetes</taxon>
        <taxon>Helotiales</taxon>
        <taxon>Mollisiaceae</taxon>
        <taxon>Mollisia</taxon>
    </lineage>
</organism>
<keyword evidence="4" id="KW-1185">Reference proteome</keyword>
<dbReference type="STRING" id="149040.A0A194XR10"/>
<reference evidence="3 4" key="1">
    <citation type="submission" date="2015-10" db="EMBL/GenBank/DDBJ databases">
        <title>Full genome of DAOMC 229536 Phialocephala scopiformis, a fungal endophyte of spruce producing the potent anti-insectan compound rugulosin.</title>
        <authorList>
            <consortium name="DOE Joint Genome Institute"/>
            <person name="Walker A.K."/>
            <person name="Frasz S.L."/>
            <person name="Seifert K.A."/>
            <person name="Miller J.D."/>
            <person name="Mondo S.J."/>
            <person name="Labutti K."/>
            <person name="Lipzen A."/>
            <person name="Dockter R."/>
            <person name="Kennedy M."/>
            <person name="Grigoriev I.V."/>
            <person name="Spatafora J.W."/>
        </authorList>
    </citation>
    <scope>NUCLEOTIDE SEQUENCE [LARGE SCALE GENOMIC DNA]</scope>
    <source>
        <strain evidence="3 4">CBS 120377</strain>
    </source>
</reference>